<gene>
    <name evidence="6" type="ORF">NEMBOFW57_010723</name>
</gene>
<dbReference type="PANTHER" id="PTHR11712:SF336">
    <property type="entry name" value="3-OXOACYL-[ACYL-CARRIER-PROTEIN] SYNTHASE, MITOCHONDRIAL"/>
    <property type="match status" value="1"/>
</dbReference>
<dbReference type="InterPro" id="IPR041550">
    <property type="entry name" value="FASI_helical"/>
</dbReference>
<dbReference type="Pfam" id="PF02801">
    <property type="entry name" value="Ketoacyl-synt_C"/>
    <property type="match status" value="1"/>
</dbReference>
<dbReference type="Gene3D" id="3.30.70.2490">
    <property type="match status" value="1"/>
</dbReference>
<evidence type="ECO:0000259" key="5">
    <source>
        <dbReference type="PROSITE" id="PS52004"/>
    </source>
</evidence>
<dbReference type="InterPro" id="IPR020841">
    <property type="entry name" value="PKS_Beta-ketoAc_synthase_dom"/>
</dbReference>
<dbReference type="InterPro" id="IPR018201">
    <property type="entry name" value="Ketoacyl_synth_AS"/>
</dbReference>
<evidence type="ECO:0000313" key="6">
    <source>
        <dbReference type="EMBL" id="KAG7284350.1"/>
    </source>
</evidence>
<dbReference type="SUPFAM" id="SSF51735">
    <property type="entry name" value="NAD(P)-binding Rossmann-fold domains"/>
    <property type="match status" value="1"/>
</dbReference>
<dbReference type="GO" id="GO:0006633">
    <property type="term" value="P:fatty acid biosynthetic process"/>
    <property type="evidence" value="ECO:0007669"/>
    <property type="project" value="InterPro"/>
</dbReference>
<accession>A0AAD4ENJ9</accession>
<dbReference type="Proteomes" id="UP001197093">
    <property type="component" value="Unassembled WGS sequence"/>
</dbReference>
<evidence type="ECO:0000256" key="1">
    <source>
        <dbReference type="ARBA" id="ARBA00008467"/>
    </source>
</evidence>
<feature type="domain" description="Ketosynthase family 3 (KS3)" evidence="5">
    <location>
        <begin position="584"/>
        <end position="1094"/>
    </location>
</feature>
<evidence type="ECO:0000256" key="4">
    <source>
        <dbReference type="RuleBase" id="RU003694"/>
    </source>
</evidence>
<dbReference type="PROSITE" id="PS00606">
    <property type="entry name" value="KS3_1"/>
    <property type="match status" value="1"/>
</dbReference>
<dbReference type="GO" id="GO:0044550">
    <property type="term" value="P:secondary metabolite biosynthetic process"/>
    <property type="evidence" value="ECO:0007669"/>
    <property type="project" value="UniProtKB-ARBA"/>
</dbReference>
<dbReference type="InterPro" id="IPR014031">
    <property type="entry name" value="Ketoacyl_synth_C"/>
</dbReference>
<comment type="caution">
    <text evidence="6">The sequence shown here is derived from an EMBL/GenBank/DDBJ whole genome shotgun (WGS) entry which is preliminary data.</text>
</comment>
<dbReference type="AlphaFoldDB" id="A0AAD4ENJ9"/>
<dbReference type="InterPro" id="IPR036291">
    <property type="entry name" value="NAD(P)-bd_dom_sf"/>
</dbReference>
<dbReference type="CDD" id="cd00828">
    <property type="entry name" value="elong_cond_enzymes"/>
    <property type="match status" value="1"/>
</dbReference>
<comment type="similarity">
    <text evidence="1 4">Belongs to the thiolase-like superfamily. Beta-ketoacyl-ACP synthases family.</text>
</comment>
<evidence type="ECO:0000256" key="3">
    <source>
        <dbReference type="ARBA" id="ARBA00022679"/>
    </source>
</evidence>
<dbReference type="GO" id="GO:0005829">
    <property type="term" value="C:cytosol"/>
    <property type="evidence" value="ECO:0007669"/>
    <property type="project" value="TreeGrafter"/>
</dbReference>
<proteinExistence type="inferred from homology"/>
<dbReference type="InterPro" id="IPR047224">
    <property type="entry name" value="FAS_alpha_su_C"/>
</dbReference>
<dbReference type="Pfam" id="PF18314">
    <property type="entry name" value="FAS_I_H"/>
    <property type="match status" value="1"/>
</dbReference>
<dbReference type="GO" id="GO:0004315">
    <property type="term" value="F:3-oxoacyl-[acyl-carrier-protein] synthase activity"/>
    <property type="evidence" value="ECO:0007669"/>
    <property type="project" value="UniProtKB-EC"/>
</dbReference>
<keyword evidence="3 4" id="KW-0808">Transferase</keyword>
<dbReference type="InterPro" id="IPR014030">
    <property type="entry name" value="Ketoacyl_synth_N"/>
</dbReference>
<keyword evidence="7" id="KW-1185">Reference proteome</keyword>
<dbReference type="EC" id="2.3.1.41" evidence="2"/>
<name>A0AAD4ENJ9_9PEZI</name>
<dbReference type="EMBL" id="JAHCVI010000006">
    <property type="protein sequence ID" value="KAG7284350.1"/>
    <property type="molecule type" value="Genomic_DNA"/>
</dbReference>
<evidence type="ECO:0000313" key="7">
    <source>
        <dbReference type="Proteomes" id="UP001197093"/>
    </source>
</evidence>
<dbReference type="Gene3D" id="3.40.50.720">
    <property type="entry name" value="NAD(P)-binding Rossmann-like Domain"/>
    <property type="match status" value="1"/>
</dbReference>
<reference evidence="6" key="1">
    <citation type="submission" date="2023-02" db="EMBL/GenBank/DDBJ databases">
        <authorList>
            <person name="Palmer J.M."/>
        </authorList>
    </citation>
    <scope>NUCLEOTIDE SEQUENCE</scope>
    <source>
        <strain evidence="6">FW57</strain>
    </source>
</reference>
<dbReference type="Pfam" id="PF00109">
    <property type="entry name" value="ketoacyl-synt"/>
    <property type="match status" value="1"/>
</dbReference>
<organism evidence="6 7">
    <name type="scientific">Staphylotrichum longicolle</name>
    <dbReference type="NCBI Taxonomy" id="669026"/>
    <lineage>
        <taxon>Eukaryota</taxon>
        <taxon>Fungi</taxon>
        <taxon>Dikarya</taxon>
        <taxon>Ascomycota</taxon>
        <taxon>Pezizomycotina</taxon>
        <taxon>Sordariomycetes</taxon>
        <taxon>Sordariomycetidae</taxon>
        <taxon>Sordariales</taxon>
        <taxon>Chaetomiaceae</taxon>
        <taxon>Staphylotrichum</taxon>
    </lineage>
</organism>
<sequence length="1094" mass="117736">MKQYQALAEALCDFIHRVATRGDHQLLVLVETLARGNYPNALSEISKRLQREVALGVDKPPAALLTPLTTAPRTTVAQDGTIEYTEVPRPGFSGPTAYADFLTQRVATPHPNIHAPAIHIQSLSSQPPTDLTPLFLGTLTTALTSGLTFANKTILITGAGQNSIGSELIRLLLAGGARVLATTSRAPSAAAPYFQRLYRDHGAKGSTLHLLPFNQASAQDCERLVDHVFDGEGFGDVDAIVPFAATPEGGVEVDGVGAANELAHRLMLVNVMRLLGRVVRRKREGGIECHPTQVVLPLSPNHGIFGGDGLYAESKLGLESLLRRVKSESWGGELSVCGVEIGWTRSTGLMTGNDVVAEAVEREGVMTFSAQEMAVNIAVVMAQEFADLCEDGPVHADFGGGLRGLGDCHVVLANARNEINLAAEIARAVKAEDDLERAVTGQTMPPPAPQPPKRKTMLTVGFPQVPDTVPDHDIGHFVDPARTVVVVGFSELGPWGSSRLRWQMESAGRLTPEGYVEMAWLMGLIRHFDGPLRNEHYVGWVDAKTGEPVEDLDMERKYGEHIKAHSGIRFIEQDPTTGYDPARKETLQEIAVEDDLAPFETTLAAAEALRLKHRDKITITRSVENDTCRVQIKRGATILVPKAIPFEWGSVAGLLPDGFDPARYGIPQDLIQQVDPVTLYTLCCVAEAFYSAGIKDPMEVFQHMHLSELGNFVGSSMGGALKTRHLYRDAYLDQEIQADTLQDTYLNTTPAWVNMLLLGAAGPIKTPVGACATGLESIDSAMESITAGKTKMCLVGGYDDFREEESFGFAKMKATVDVAAELARGRLPSEMSRPTAESRAGFVESHGCGVQLLCRADVALEMGLPIYAILAGSAMAADKIGRSVPAPGQGILTFARETEHIPHLPLCATPMPPTHDAFPSDESDYVLASASTPPAAASPWTPVSDRALSSTSSPLRSALSNWGLTINDLDFASLHGTSTKANDLNEAEVLHTQLAHLGRTPGRPLWAICQKSITGHPKAPAAAWMLNGCLQVLDTGLIPGNRNADSVDPALRKFHHLCYPTQTVQLAAPGPKAFLLTVVRDGRRGEYHFEQSAA</sequence>
<dbReference type="SMART" id="SM00825">
    <property type="entry name" value="PKS_KS"/>
    <property type="match status" value="1"/>
</dbReference>
<dbReference type="PANTHER" id="PTHR11712">
    <property type="entry name" value="POLYKETIDE SYNTHASE-RELATED"/>
    <property type="match status" value="1"/>
</dbReference>
<dbReference type="SUPFAM" id="SSF53901">
    <property type="entry name" value="Thiolase-like"/>
    <property type="match status" value="2"/>
</dbReference>
<dbReference type="Gene3D" id="3.40.47.10">
    <property type="match status" value="1"/>
</dbReference>
<dbReference type="InterPro" id="IPR000794">
    <property type="entry name" value="Beta-ketoacyl_synthase"/>
</dbReference>
<dbReference type="CDD" id="cd08950">
    <property type="entry name" value="KR_fFAS_SDR_c_like"/>
    <property type="match status" value="1"/>
</dbReference>
<protein>
    <recommendedName>
        <fullName evidence="2">beta-ketoacyl-[acyl-carrier-protein] synthase I</fullName>
        <ecNumber evidence="2">2.3.1.41</ecNumber>
    </recommendedName>
</protein>
<dbReference type="InterPro" id="IPR016039">
    <property type="entry name" value="Thiolase-like"/>
</dbReference>
<evidence type="ECO:0000256" key="2">
    <source>
        <dbReference type="ARBA" id="ARBA00013191"/>
    </source>
</evidence>
<dbReference type="PROSITE" id="PS52004">
    <property type="entry name" value="KS3_2"/>
    <property type="match status" value="1"/>
</dbReference>